<accession>A0A4T0QVT8</accession>
<dbReference type="Proteomes" id="UP000310685">
    <property type="component" value="Unassembled WGS sequence"/>
</dbReference>
<evidence type="ECO:0000313" key="4">
    <source>
        <dbReference type="EMBL" id="TIC63450.1"/>
    </source>
</evidence>
<comment type="caution">
    <text evidence="2">The sequence shown here is derived from an EMBL/GenBank/DDBJ whole genome shotgun (WGS) entry which is preliminary data.</text>
</comment>
<keyword evidence="1" id="KW-0812">Transmembrane</keyword>
<dbReference type="Proteomes" id="UP000305362">
    <property type="component" value="Unassembled WGS sequence"/>
</dbReference>
<evidence type="ECO:0000313" key="5">
    <source>
        <dbReference type="Proteomes" id="UP000305362"/>
    </source>
</evidence>
<feature type="transmembrane region" description="Helical" evidence="1">
    <location>
        <begin position="53"/>
        <end position="75"/>
    </location>
</feature>
<evidence type="ECO:0000313" key="7">
    <source>
        <dbReference type="Proteomes" id="UP000310685"/>
    </source>
</evidence>
<evidence type="ECO:0000313" key="2">
    <source>
        <dbReference type="EMBL" id="TIB77120.1"/>
    </source>
</evidence>
<feature type="transmembrane region" description="Helical" evidence="1">
    <location>
        <begin position="20"/>
        <end position="41"/>
    </location>
</feature>
<reference evidence="5 6" key="1">
    <citation type="submission" date="2019-03" db="EMBL/GenBank/DDBJ databases">
        <title>Sequencing 25 genomes of Wallemia mellicola.</title>
        <authorList>
            <person name="Gostincar C."/>
        </authorList>
    </citation>
    <scope>NUCLEOTIDE SEQUENCE [LARGE SCALE GENOMIC DNA]</scope>
    <source>
        <strain evidence="4 6">EXF-1274</strain>
        <strain evidence="3 5">EXF-1277</strain>
        <strain evidence="2 7">EXF-6152</strain>
    </source>
</reference>
<keyword evidence="1" id="KW-1133">Transmembrane helix</keyword>
<evidence type="ECO:0000256" key="1">
    <source>
        <dbReference type="SAM" id="Phobius"/>
    </source>
</evidence>
<dbReference type="EMBL" id="SPRC01000038">
    <property type="protein sequence ID" value="TIB77120.1"/>
    <property type="molecule type" value="Genomic_DNA"/>
</dbReference>
<organism evidence="2 7">
    <name type="scientific">Wallemia mellicola</name>
    <dbReference type="NCBI Taxonomy" id="1708541"/>
    <lineage>
        <taxon>Eukaryota</taxon>
        <taxon>Fungi</taxon>
        <taxon>Dikarya</taxon>
        <taxon>Basidiomycota</taxon>
        <taxon>Wallemiomycotina</taxon>
        <taxon>Wallemiomycetes</taxon>
        <taxon>Wallemiales</taxon>
        <taxon>Wallemiaceae</taxon>
        <taxon>Wallemia</taxon>
    </lineage>
</organism>
<dbReference type="Proteomes" id="UP000309601">
    <property type="component" value="Unassembled WGS sequence"/>
</dbReference>
<name>A0A4T0QVT8_9BASI</name>
<dbReference type="AlphaFoldDB" id="A0A4T0QVT8"/>
<gene>
    <name evidence="4" type="ORF">E3Q02_03042</name>
    <name evidence="3" type="ORF">E3Q03_02990</name>
    <name evidence="2" type="ORF">E3Q22_03238</name>
</gene>
<keyword evidence="1" id="KW-0472">Membrane</keyword>
<evidence type="ECO:0000313" key="3">
    <source>
        <dbReference type="EMBL" id="TIC60849.1"/>
    </source>
</evidence>
<dbReference type="PROSITE" id="PS51257">
    <property type="entry name" value="PROKAR_LIPOPROTEIN"/>
    <property type="match status" value="1"/>
</dbReference>
<protein>
    <submittedName>
        <fullName evidence="2">Uncharacterized protein</fullName>
    </submittedName>
</protein>
<proteinExistence type="predicted"/>
<dbReference type="EMBL" id="SPRV01000035">
    <property type="protein sequence ID" value="TIC60849.1"/>
    <property type="molecule type" value="Genomic_DNA"/>
</dbReference>
<evidence type="ECO:0000313" key="6">
    <source>
        <dbReference type="Proteomes" id="UP000309601"/>
    </source>
</evidence>
<dbReference type="EMBL" id="SPRW01000036">
    <property type="protein sequence ID" value="TIC63450.1"/>
    <property type="molecule type" value="Genomic_DNA"/>
</dbReference>
<sequence>MSLGRLKRIYEDGHKKVHPLHVCLGLFSCLLTTIGICSVVADSEGLDIGPHSYKAGIVALIAAAFLWFGNGYLICTHYFGNDRVSI</sequence>